<dbReference type="GO" id="GO:0046983">
    <property type="term" value="F:protein dimerization activity"/>
    <property type="evidence" value="ECO:0007669"/>
    <property type="project" value="InterPro"/>
</dbReference>
<gene>
    <name evidence="9" type="ORF">PVAP13_7KG323200</name>
</gene>
<dbReference type="InterPro" id="IPR036638">
    <property type="entry name" value="HLH_DNA-bd_sf"/>
</dbReference>
<evidence type="ECO:0000256" key="4">
    <source>
        <dbReference type="ARBA" id="ARBA00023125"/>
    </source>
</evidence>
<comment type="subcellular location">
    <subcellularLocation>
        <location evidence="1">Nucleus</location>
    </subcellularLocation>
</comment>
<feature type="compositionally biased region" description="Low complexity" evidence="7">
    <location>
        <begin position="54"/>
        <end position="65"/>
    </location>
</feature>
<dbReference type="GO" id="GO:0000981">
    <property type="term" value="F:DNA-binding transcription factor activity, RNA polymerase II-specific"/>
    <property type="evidence" value="ECO:0007669"/>
    <property type="project" value="TreeGrafter"/>
</dbReference>
<dbReference type="SMART" id="SM00353">
    <property type="entry name" value="HLH"/>
    <property type="match status" value="1"/>
</dbReference>
<dbReference type="InterPro" id="IPR011598">
    <property type="entry name" value="bHLH_dom"/>
</dbReference>
<comment type="similarity">
    <text evidence="2">Belongs to the bHLH protein family.</text>
</comment>
<dbReference type="GO" id="GO:0000978">
    <property type="term" value="F:RNA polymerase II cis-regulatory region sequence-specific DNA binding"/>
    <property type="evidence" value="ECO:0007669"/>
    <property type="project" value="TreeGrafter"/>
</dbReference>
<dbReference type="AlphaFoldDB" id="A0A8T0QKR1"/>
<evidence type="ECO:0000256" key="6">
    <source>
        <dbReference type="ARBA" id="ARBA00023242"/>
    </source>
</evidence>
<dbReference type="PROSITE" id="PS50888">
    <property type="entry name" value="BHLH"/>
    <property type="match status" value="1"/>
</dbReference>
<dbReference type="PANTHER" id="PTHR11969">
    <property type="entry name" value="MAX DIMERIZATION, MAD"/>
    <property type="match status" value="1"/>
</dbReference>
<dbReference type="SUPFAM" id="SSF47459">
    <property type="entry name" value="HLH, helix-loop-helix DNA-binding domain"/>
    <property type="match status" value="1"/>
</dbReference>
<proteinExistence type="inferred from homology"/>
<dbReference type="Pfam" id="PF00010">
    <property type="entry name" value="HLH"/>
    <property type="match status" value="1"/>
</dbReference>
<accession>A0A8T0QKR1</accession>
<evidence type="ECO:0000313" key="10">
    <source>
        <dbReference type="Proteomes" id="UP000823388"/>
    </source>
</evidence>
<feature type="region of interest" description="Disordered" evidence="7">
    <location>
        <begin position="151"/>
        <end position="181"/>
    </location>
</feature>
<dbReference type="Gene3D" id="4.10.280.10">
    <property type="entry name" value="Helix-loop-helix DNA-binding domain"/>
    <property type="match status" value="1"/>
</dbReference>
<evidence type="ECO:0000313" key="9">
    <source>
        <dbReference type="EMBL" id="KAG2574343.1"/>
    </source>
</evidence>
<organism evidence="9 10">
    <name type="scientific">Panicum virgatum</name>
    <name type="common">Blackwell switchgrass</name>
    <dbReference type="NCBI Taxonomy" id="38727"/>
    <lineage>
        <taxon>Eukaryota</taxon>
        <taxon>Viridiplantae</taxon>
        <taxon>Streptophyta</taxon>
        <taxon>Embryophyta</taxon>
        <taxon>Tracheophyta</taxon>
        <taxon>Spermatophyta</taxon>
        <taxon>Magnoliopsida</taxon>
        <taxon>Liliopsida</taxon>
        <taxon>Poales</taxon>
        <taxon>Poaceae</taxon>
        <taxon>PACMAD clade</taxon>
        <taxon>Panicoideae</taxon>
        <taxon>Panicodae</taxon>
        <taxon>Paniceae</taxon>
        <taxon>Panicinae</taxon>
        <taxon>Panicum</taxon>
        <taxon>Panicum sect. Hiantes</taxon>
    </lineage>
</organism>
<evidence type="ECO:0000256" key="5">
    <source>
        <dbReference type="ARBA" id="ARBA00023163"/>
    </source>
</evidence>
<evidence type="ECO:0000256" key="1">
    <source>
        <dbReference type="ARBA" id="ARBA00004123"/>
    </source>
</evidence>
<dbReference type="PANTHER" id="PTHR11969:SF94">
    <property type="entry name" value="BHLH DOMAIN-CONTAINING PROTEIN"/>
    <property type="match status" value="1"/>
</dbReference>
<dbReference type="EMBL" id="CM029049">
    <property type="protein sequence ID" value="KAG2574343.1"/>
    <property type="molecule type" value="Genomic_DNA"/>
</dbReference>
<dbReference type="OrthoDB" id="684567at2759"/>
<name>A0A8T0QKR1_PANVG</name>
<comment type="caution">
    <text evidence="9">The sequence shown here is derived from an EMBL/GenBank/DDBJ whole genome shotgun (WGS) entry which is preliminary data.</text>
</comment>
<dbReference type="GO" id="GO:0005634">
    <property type="term" value="C:nucleus"/>
    <property type="evidence" value="ECO:0007669"/>
    <property type="project" value="UniProtKB-SubCell"/>
</dbReference>
<keyword evidence="3" id="KW-0805">Transcription regulation</keyword>
<sequence length="333" mass="35280">MTLEAMCAPCTSSDVLVYDTFNAAAAAAAAASPGSFLFGNAPGVEPFPAPAAPPDAEGANRVQQQGRRKRRRRQRTVKNAEDAESQRMAHIAVERNRRRQMNEYLAVLRSLMPESYVHRSDQASIVSGAIDFVKELEQQLQSLEAQKLALQQQRGGTASERGAARAPHRDPTAATNSSASVAGEAAAAERAPFARFFRYPQYARRHAPPREESGAGAEEASRASASAVADVEVGVVVDAHASLRVMARRRPGQLLKMVAGMQALGLAVLHLNVTAAPAGLALYTLSLKVEDGCGLTAAEDIAAAAHHVLCIIDAEAAQHQRLLLAPGAGQPDL</sequence>
<evidence type="ECO:0000256" key="7">
    <source>
        <dbReference type="SAM" id="MobiDB-lite"/>
    </source>
</evidence>
<keyword evidence="4" id="KW-0238">DNA-binding</keyword>
<feature type="domain" description="BHLH" evidence="8">
    <location>
        <begin position="85"/>
        <end position="136"/>
    </location>
</feature>
<keyword evidence="6" id="KW-0539">Nucleus</keyword>
<dbReference type="Proteomes" id="UP000823388">
    <property type="component" value="Chromosome 7K"/>
</dbReference>
<evidence type="ECO:0000259" key="8">
    <source>
        <dbReference type="PROSITE" id="PS50888"/>
    </source>
</evidence>
<feature type="compositionally biased region" description="Basic residues" evidence="7">
    <location>
        <begin position="66"/>
        <end position="76"/>
    </location>
</feature>
<keyword evidence="10" id="KW-1185">Reference proteome</keyword>
<feature type="region of interest" description="Disordered" evidence="7">
    <location>
        <begin position="47"/>
        <end position="86"/>
    </location>
</feature>
<reference evidence="9" key="1">
    <citation type="submission" date="2020-05" db="EMBL/GenBank/DDBJ databases">
        <title>WGS assembly of Panicum virgatum.</title>
        <authorList>
            <person name="Lovell J.T."/>
            <person name="Jenkins J."/>
            <person name="Shu S."/>
            <person name="Juenger T.E."/>
            <person name="Schmutz J."/>
        </authorList>
    </citation>
    <scope>NUCLEOTIDE SEQUENCE</scope>
    <source>
        <strain evidence="9">AP13</strain>
    </source>
</reference>
<evidence type="ECO:0000256" key="3">
    <source>
        <dbReference type="ARBA" id="ARBA00023015"/>
    </source>
</evidence>
<keyword evidence="5" id="KW-0804">Transcription</keyword>
<protein>
    <recommendedName>
        <fullName evidence="8">BHLH domain-containing protein</fullName>
    </recommendedName>
</protein>
<evidence type="ECO:0000256" key="2">
    <source>
        <dbReference type="ARBA" id="ARBA00005510"/>
    </source>
</evidence>